<keyword evidence="2" id="KW-1185">Reference proteome</keyword>
<dbReference type="Gene3D" id="3.40.50.11190">
    <property type="match status" value="1"/>
</dbReference>
<evidence type="ECO:0000313" key="1">
    <source>
        <dbReference type="EMBL" id="EHR48684.1"/>
    </source>
</evidence>
<name>H5X288_9PSEU</name>
<accession>H5X288</accession>
<proteinExistence type="predicted"/>
<dbReference type="GO" id="GO:0016740">
    <property type="term" value="F:transferase activity"/>
    <property type="evidence" value="ECO:0007669"/>
    <property type="project" value="UniProtKB-KW"/>
</dbReference>
<dbReference type="Gene3D" id="3.40.50.2000">
    <property type="entry name" value="Glycogen Phosphorylase B"/>
    <property type="match status" value="1"/>
</dbReference>
<reference evidence="1 2" key="1">
    <citation type="journal article" date="2012" name="Stand. Genomic Sci.">
        <title>Genome sequence of the ocean sediment bacterium Saccharomonospora marina type strain (XMU15(T)).</title>
        <authorList>
            <person name="Klenk H.P."/>
            <person name="Lu M."/>
            <person name="Lucas S."/>
            <person name="Lapidus A."/>
            <person name="Copeland A."/>
            <person name="Pitluck S."/>
            <person name="Goodwin L.A."/>
            <person name="Han C."/>
            <person name="Tapia R."/>
            <person name="Brambilla E.M."/>
            <person name="Potter G."/>
            <person name="Land M."/>
            <person name="Ivanova N."/>
            <person name="Rohde M."/>
            <person name="Goker M."/>
            <person name="Detter J.C."/>
            <person name="Li W.J."/>
            <person name="Kyrpides N.C."/>
            <person name="Woyke T."/>
        </authorList>
    </citation>
    <scope>NUCLEOTIDE SEQUENCE [LARGE SCALE GENOMIC DNA]</scope>
    <source>
        <strain evidence="1 2">XMU15</strain>
    </source>
</reference>
<gene>
    <name evidence="1" type="ORF">SacmaDRAFT_0377</name>
</gene>
<evidence type="ECO:0000313" key="2">
    <source>
        <dbReference type="Proteomes" id="UP000004926"/>
    </source>
</evidence>
<dbReference type="EMBL" id="CM001439">
    <property type="protein sequence ID" value="EHR48684.1"/>
    <property type="molecule type" value="Genomic_DNA"/>
</dbReference>
<dbReference type="AlphaFoldDB" id="H5X288"/>
<dbReference type="Proteomes" id="UP000004926">
    <property type="component" value="Chromosome"/>
</dbReference>
<dbReference type="STRING" id="882083.SacmaDRAFT_0377"/>
<dbReference type="HOGENOM" id="CLU_023406_1_0_11"/>
<protein>
    <submittedName>
        <fullName evidence="1">Spore coat polysaccharide biosynthesis protein, predicted glycosyltransferase</fullName>
    </submittedName>
</protein>
<dbReference type="eggNOG" id="COG3980">
    <property type="taxonomic scope" value="Bacteria"/>
</dbReference>
<dbReference type="RefSeq" id="WP_009152075.1">
    <property type="nucleotide sequence ID" value="NZ_CM001439.1"/>
</dbReference>
<sequence>MSPGMRLLLRADASPSVGAGHLARMVALAEEADSRGWQVAFSGRIEGAGWLRSRLEELAATWLAPQPALAESSGFDAVVVDHYGLGEVSDRVNYGGALLVSFEDGAFGRRRADIVVDCGFEPTPRPDDGSPTVLTGVEYAPLRRAVLEARRRRVAVEARSGTTHVLVVLGGGSAPADTVTTLLRALRDTGFPCTVDAVVAGEPAVPAVARGQRFRAVAPGPDLPDRLAGTDLAVSAAGVTLLELCCIGVPSALVRLVDNQAVGYRAAVERGLAAGLGSAEDLTGARDVLARLLADRGARESMAAAAAAAVDGKGAARVLDAVAGAMR</sequence>
<dbReference type="SUPFAM" id="SSF53756">
    <property type="entry name" value="UDP-Glycosyltransferase/glycogen phosphorylase"/>
    <property type="match status" value="1"/>
</dbReference>
<organism evidence="1 2">
    <name type="scientific">Saccharomonospora marina XMU15</name>
    <dbReference type="NCBI Taxonomy" id="882083"/>
    <lineage>
        <taxon>Bacteria</taxon>
        <taxon>Bacillati</taxon>
        <taxon>Actinomycetota</taxon>
        <taxon>Actinomycetes</taxon>
        <taxon>Pseudonocardiales</taxon>
        <taxon>Pseudonocardiaceae</taxon>
        <taxon>Saccharomonospora</taxon>
    </lineage>
</organism>
<keyword evidence="1" id="KW-0808">Transferase</keyword>